<organism evidence="2 3">
    <name type="scientific">Armatimonas rosea</name>
    <dbReference type="NCBI Taxonomy" id="685828"/>
    <lineage>
        <taxon>Bacteria</taxon>
        <taxon>Bacillati</taxon>
        <taxon>Armatimonadota</taxon>
        <taxon>Armatimonadia</taxon>
        <taxon>Armatimonadales</taxon>
        <taxon>Armatimonadaceae</taxon>
        <taxon>Armatimonas</taxon>
    </lineage>
</organism>
<dbReference type="InterPro" id="IPR052018">
    <property type="entry name" value="PHP_domain"/>
</dbReference>
<dbReference type="SUPFAM" id="SSF89550">
    <property type="entry name" value="PHP domain-like"/>
    <property type="match status" value="1"/>
</dbReference>
<reference evidence="2 3" key="1">
    <citation type="submission" date="2020-08" db="EMBL/GenBank/DDBJ databases">
        <title>Genomic Encyclopedia of Type Strains, Phase IV (KMG-IV): sequencing the most valuable type-strain genomes for metagenomic binning, comparative biology and taxonomic classification.</title>
        <authorList>
            <person name="Goeker M."/>
        </authorList>
    </citation>
    <scope>NUCLEOTIDE SEQUENCE [LARGE SCALE GENOMIC DNA]</scope>
    <source>
        <strain evidence="2 3">DSM 23562</strain>
    </source>
</reference>
<dbReference type="CDD" id="cd07438">
    <property type="entry name" value="PHP_HisPPase_AMP"/>
    <property type="match status" value="1"/>
</dbReference>
<dbReference type="Proteomes" id="UP000520814">
    <property type="component" value="Unassembled WGS sequence"/>
</dbReference>
<proteinExistence type="predicted"/>
<dbReference type="PANTHER" id="PTHR42924">
    <property type="entry name" value="EXONUCLEASE"/>
    <property type="match status" value="1"/>
</dbReference>
<dbReference type="AlphaFoldDB" id="A0A7W9STF8"/>
<dbReference type="InterPro" id="IPR016195">
    <property type="entry name" value="Pol/histidinol_Pase-like"/>
</dbReference>
<dbReference type="GO" id="GO:0035312">
    <property type="term" value="F:5'-3' DNA exonuclease activity"/>
    <property type="evidence" value="ECO:0007669"/>
    <property type="project" value="TreeGrafter"/>
</dbReference>
<dbReference type="EMBL" id="JACHGW010000003">
    <property type="protein sequence ID" value="MBB6051894.1"/>
    <property type="molecule type" value="Genomic_DNA"/>
</dbReference>
<dbReference type="Gene3D" id="3.20.20.140">
    <property type="entry name" value="Metal-dependent hydrolases"/>
    <property type="match status" value="1"/>
</dbReference>
<gene>
    <name evidence="2" type="ORF">HNQ39_003704</name>
</gene>
<sequence length="283" mass="29522">MTADLHTHTTASDGTLTPTELVTAAHQCGLGLLAVTDHDTTAGVAEAQAAALGYGMQFLAGVELSAEGAPGKCHLLGLGIDPHHAPLVTTLATLSENRRQRNLKIIARLNALGVAITLEEVIALAPRGANIGRPHIAAVLLAKGVVTDLREAFTRYLADDAAAYVEKATLSPAEAIALVHEAGGLCFLAHPGLLKLAAHETHESRVRALAALGLDGIEAYYSSYSPADEARFLRLAEKYQLLVTGGSDFHGDNKPDVPLGIVRDGKPLARTLLPGPLLARAVG</sequence>
<dbReference type="GO" id="GO:0004534">
    <property type="term" value="F:5'-3' RNA exonuclease activity"/>
    <property type="evidence" value="ECO:0007669"/>
    <property type="project" value="TreeGrafter"/>
</dbReference>
<evidence type="ECO:0000313" key="2">
    <source>
        <dbReference type="EMBL" id="MBB6051894.1"/>
    </source>
</evidence>
<dbReference type="Pfam" id="PF02811">
    <property type="entry name" value="PHP"/>
    <property type="match status" value="1"/>
</dbReference>
<dbReference type="InterPro" id="IPR003141">
    <property type="entry name" value="Pol/His_phosphatase_N"/>
</dbReference>
<accession>A0A7W9STF8</accession>
<evidence type="ECO:0000313" key="3">
    <source>
        <dbReference type="Proteomes" id="UP000520814"/>
    </source>
</evidence>
<comment type="caution">
    <text evidence="2">The sequence shown here is derived from an EMBL/GenBank/DDBJ whole genome shotgun (WGS) entry which is preliminary data.</text>
</comment>
<name>A0A7W9STF8_ARMRO</name>
<evidence type="ECO:0000259" key="1">
    <source>
        <dbReference type="SMART" id="SM00481"/>
    </source>
</evidence>
<dbReference type="RefSeq" id="WP_184199807.1">
    <property type="nucleotide sequence ID" value="NZ_JACHGW010000003.1"/>
</dbReference>
<keyword evidence="3" id="KW-1185">Reference proteome</keyword>
<feature type="domain" description="Polymerase/histidinol phosphatase N-terminal" evidence="1">
    <location>
        <begin position="3"/>
        <end position="68"/>
    </location>
</feature>
<protein>
    <recommendedName>
        <fullName evidence="1">Polymerase/histidinol phosphatase N-terminal domain-containing protein</fullName>
    </recommendedName>
</protein>
<dbReference type="Gene3D" id="1.10.150.650">
    <property type="match status" value="1"/>
</dbReference>
<dbReference type="SMART" id="SM00481">
    <property type="entry name" value="POLIIIAc"/>
    <property type="match status" value="1"/>
</dbReference>
<dbReference type="InterPro" id="IPR004013">
    <property type="entry name" value="PHP_dom"/>
</dbReference>
<dbReference type="PANTHER" id="PTHR42924:SF3">
    <property type="entry name" value="POLYMERASE_HISTIDINOL PHOSPHATASE N-TERMINAL DOMAIN-CONTAINING PROTEIN"/>
    <property type="match status" value="1"/>
</dbReference>